<evidence type="ECO:0000313" key="1">
    <source>
        <dbReference type="EMBL" id="OPH39331.1"/>
    </source>
</evidence>
<evidence type="ECO:0000313" key="3">
    <source>
        <dbReference type="Proteomes" id="UP000191025"/>
    </source>
</evidence>
<reference evidence="3" key="1">
    <citation type="submission" date="2017-03" db="EMBL/GenBank/DDBJ databases">
        <title>Draft genome sequence of Moraxella equi CCUG 4950T type strain.</title>
        <authorList>
            <person name="Salva-Serra F."/>
            <person name="Engstrom-Jakobsson H."/>
            <person name="Thorell K."/>
            <person name="Jaen-Luchoro D."/>
            <person name="Gonzales-Siles L."/>
            <person name="Karlsson R."/>
            <person name="Yazdan S."/>
            <person name="Boulund F."/>
            <person name="Johnning A."/>
            <person name="Engstrand L."/>
            <person name="Kristiansson E."/>
            <person name="Moore E."/>
        </authorList>
    </citation>
    <scope>NUCLEOTIDE SEQUENCE [LARGE SCALE GENOMIC DNA]</scope>
    <source>
        <strain evidence="3">CCUG 4441</strain>
    </source>
</reference>
<organism evidence="1 3">
    <name type="scientific">Moraxella lacunata</name>
    <dbReference type="NCBI Taxonomy" id="477"/>
    <lineage>
        <taxon>Bacteria</taxon>
        <taxon>Pseudomonadati</taxon>
        <taxon>Pseudomonadota</taxon>
        <taxon>Gammaproteobacteria</taxon>
        <taxon>Moraxellales</taxon>
        <taxon>Moraxellaceae</taxon>
        <taxon>Moraxella</taxon>
    </lineage>
</organism>
<evidence type="ECO:0000313" key="2">
    <source>
        <dbReference type="EMBL" id="STY99556.1"/>
    </source>
</evidence>
<dbReference type="EMBL" id="MXAN01000004">
    <property type="protein sequence ID" value="OPH39331.1"/>
    <property type="molecule type" value="Genomic_DNA"/>
</dbReference>
<protein>
    <submittedName>
        <fullName evidence="1">Uncharacterized protein</fullName>
    </submittedName>
</protein>
<dbReference type="AlphaFoldDB" id="A0A1V4H454"/>
<proteinExistence type="predicted"/>
<dbReference type="EMBL" id="UGQC01000001">
    <property type="protein sequence ID" value="STY99556.1"/>
    <property type="molecule type" value="Genomic_DNA"/>
</dbReference>
<gene>
    <name evidence="1" type="ORF">B5J94_00670</name>
    <name evidence="2" type="ORF">NCTC7911_00932</name>
</gene>
<dbReference type="Proteomes" id="UP000191025">
    <property type="component" value="Unassembled WGS sequence"/>
</dbReference>
<reference evidence="2 4" key="3">
    <citation type="submission" date="2018-06" db="EMBL/GenBank/DDBJ databases">
        <authorList>
            <consortium name="Pathogen Informatics"/>
            <person name="Doyle S."/>
        </authorList>
    </citation>
    <scope>NUCLEOTIDE SEQUENCE [LARGE SCALE GENOMIC DNA]</scope>
    <source>
        <strain evidence="2 4">NCTC7911</strain>
    </source>
</reference>
<evidence type="ECO:0000313" key="4">
    <source>
        <dbReference type="Proteomes" id="UP000254107"/>
    </source>
</evidence>
<sequence length="203" mass="23380">MHRFGQGLGCDVLKSLANHLNTAHTLYPVVLKSLQAFEWQVDNHVSSDDEFDQAYQKLADDLAELTGKDMGEYLLWEWWEVDGVEALAFKIALPKPVACHVGQDDLTDIVRTLKHEQTRQIAPFINEPHDKTDEFIGCCEHYLDSYLHELLAVNFPKSYDYDLFCSHKIDGNHIEFGSDDIIDVILSGKSYQSQKQTLFKRYR</sequence>
<dbReference type="Proteomes" id="UP000254107">
    <property type="component" value="Unassembled WGS sequence"/>
</dbReference>
<name>A0A1V4H454_MORLA</name>
<keyword evidence="4" id="KW-1185">Reference proteome</keyword>
<reference evidence="1" key="2">
    <citation type="submission" date="2017-03" db="EMBL/GenBank/DDBJ databases">
        <authorList>
            <person name="Afonso C.L."/>
            <person name="Miller P.J."/>
            <person name="Scott M.A."/>
            <person name="Spackman E."/>
            <person name="Goraichik I."/>
            <person name="Dimitrov K.M."/>
            <person name="Suarez D.L."/>
            <person name="Swayne D.E."/>
        </authorList>
    </citation>
    <scope>NUCLEOTIDE SEQUENCE</scope>
    <source>
        <strain evidence="1">CCUG 4441</strain>
    </source>
</reference>
<accession>A0A1V4H454</accession>